<feature type="binding site" evidence="7">
    <location>
        <position position="138"/>
    </location>
    <ligand>
        <name>Zn(2+)</name>
        <dbReference type="ChEBI" id="CHEBI:29105"/>
    </ligand>
</feature>
<evidence type="ECO:0000313" key="10">
    <source>
        <dbReference type="EMBL" id="MDU0113675.1"/>
    </source>
</evidence>
<dbReference type="EC" id="6.1.1.-" evidence="7"/>
<keyword evidence="1 7" id="KW-0436">Ligase</keyword>
<dbReference type="Gene3D" id="3.40.50.620">
    <property type="entry name" value="HUPs"/>
    <property type="match status" value="1"/>
</dbReference>
<evidence type="ECO:0000256" key="4">
    <source>
        <dbReference type="ARBA" id="ARBA00022833"/>
    </source>
</evidence>
<keyword evidence="4 7" id="KW-0862">Zinc</keyword>
<evidence type="ECO:0000256" key="1">
    <source>
        <dbReference type="ARBA" id="ARBA00022598"/>
    </source>
</evidence>
<evidence type="ECO:0000256" key="7">
    <source>
        <dbReference type="HAMAP-Rule" id="MF_01428"/>
    </source>
</evidence>
<feature type="binding site" evidence="7">
    <location>
        <position position="195"/>
    </location>
    <ligand>
        <name>L-glutamate</name>
        <dbReference type="ChEBI" id="CHEBI:29985"/>
    </ligand>
</feature>
<evidence type="ECO:0000256" key="5">
    <source>
        <dbReference type="ARBA" id="ARBA00022840"/>
    </source>
</evidence>
<comment type="cofactor">
    <cofactor evidence="7">
        <name>Zn(2+)</name>
        <dbReference type="ChEBI" id="CHEBI:29105"/>
    </cofactor>
    <text evidence="7">Binds 1 zinc ion per subunit.</text>
</comment>
<dbReference type="NCBIfam" id="TIGR03838">
    <property type="entry name" value="queuosine_YadB"/>
    <property type="match status" value="1"/>
</dbReference>
<dbReference type="PANTHER" id="PTHR43311:SF1">
    <property type="entry name" value="GLUTAMYL-Q TRNA(ASP) SYNTHETASE"/>
    <property type="match status" value="1"/>
</dbReference>
<evidence type="ECO:0000256" key="3">
    <source>
        <dbReference type="ARBA" id="ARBA00022741"/>
    </source>
</evidence>
<keyword evidence="8" id="KW-0648">Protein biosynthesis</keyword>
<comment type="caution">
    <text evidence="10">The sequence shown here is derived from an EMBL/GenBank/DDBJ whole genome shotgun (WGS) entry which is preliminary data.</text>
</comment>
<evidence type="ECO:0000256" key="2">
    <source>
        <dbReference type="ARBA" id="ARBA00022723"/>
    </source>
</evidence>
<keyword evidence="6 7" id="KW-0030">Aminoacyl-tRNA synthetase</keyword>
<keyword evidence="5 7" id="KW-0067">ATP-binding</keyword>
<dbReference type="Proteomes" id="UP001257914">
    <property type="component" value="Unassembled WGS sequence"/>
</dbReference>
<feature type="binding site" evidence="7">
    <location>
        <begin position="21"/>
        <end position="25"/>
    </location>
    <ligand>
        <name>L-glutamate</name>
        <dbReference type="ChEBI" id="CHEBI:29985"/>
    </ligand>
</feature>
<dbReference type="EMBL" id="JAWCUA010000009">
    <property type="protein sequence ID" value="MDU0113675.1"/>
    <property type="molecule type" value="Genomic_DNA"/>
</dbReference>
<feature type="binding site" evidence="7">
    <location>
        <position position="142"/>
    </location>
    <ligand>
        <name>Zn(2+)</name>
        <dbReference type="ChEBI" id="CHEBI:29105"/>
    </ligand>
</feature>
<feature type="binding site" evidence="7">
    <location>
        <position position="213"/>
    </location>
    <ligand>
        <name>L-glutamate</name>
        <dbReference type="ChEBI" id="CHEBI:29985"/>
    </ligand>
</feature>
<name>A0ABU3R2N4_9GAMM</name>
<reference evidence="10 11" key="1">
    <citation type="submission" date="2023-10" db="EMBL/GenBank/DDBJ databases">
        <title>Psychrosphaera aquimaarina strain SW33 isolated from seawater.</title>
        <authorList>
            <person name="Bayburt H."/>
            <person name="Kim J.M."/>
            <person name="Choi B.J."/>
            <person name="Jeon C.O."/>
        </authorList>
    </citation>
    <scope>NUCLEOTIDE SEQUENCE [LARGE SCALE GENOMIC DNA]</scope>
    <source>
        <strain evidence="10 11">KCTC 52743</strain>
    </source>
</reference>
<feature type="binding site" evidence="7">
    <location>
        <position position="57"/>
    </location>
    <ligand>
        <name>L-glutamate</name>
        <dbReference type="ChEBI" id="CHEBI:29985"/>
    </ligand>
</feature>
<keyword evidence="11" id="KW-1185">Reference proteome</keyword>
<dbReference type="SUPFAM" id="SSF52374">
    <property type="entry name" value="Nucleotidylyl transferase"/>
    <property type="match status" value="1"/>
</dbReference>
<dbReference type="InterPro" id="IPR020058">
    <property type="entry name" value="Glu/Gln-tRNA-synth_Ib_cat-dom"/>
</dbReference>
<protein>
    <recommendedName>
        <fullName evidence="7">Glutamyl-Q tRNA(Asp) synthetase</fullName>
        <shortName evidence="7">Glu-Q-RSs</shortName>
        <ecNumber evidence="7">6.1.1.-</ecNumber>
    </recommendedName>
</protein>
<evidence type="ECO:0000256" key="6">
    <source>
        <dbReference type="ARBA" id="ARBA00023146"/>
    </source>
</evidence>
<dbReference type="PANTHER" id="PTHR43311">
    <property type="entry name" value="GLUTAMATE--TRNA LIGASE"/>
    <property type="match status" value="1"/>
</dbReference>
<proteinExistence type="inferred from homology"/>
<feature type="short sequence motif" description="'HIGH' region" evidence="7">
    <location>
        <begin position="24"/>
        <end position="34"/>
    </location>
</feature>
<dbReference type="HAMAP" id="MF_01428">
    <property type="entry name" value="Glu_Q_tRNA_synth"/>
    <property type="match status" value="1"/>
</dbReference>
<keyword evidence="2 7" id="KW-0479">Metal-binding</keyword>
<dbReference type="InterPro" id="IPR000924">
    <property type="entry name" value="Glu/Gln-tRNA-synth"/>
</dbReference>
<feature type="binding site" evidence="7">
    <location>
        <position position="124"/>
    </location>
    <ligand>
        <name>Zn(2+)</name>
        <dbReference type="ChEBI" id="CHEBI:29105"/>
    </ligand>
</feature>
<evidence type="ECO:0000313" key="11">
    <source>
        <dbReference type="Proteomes" id="UP001257914"/>
    </source>
</evidence>
<dbReference type="PRINTS" id="PR00987">
    <property type="entry name" value="TRNASYNTHGLU"/>
</dbReference>
<keyword evidence="3 7" id="KW-0547">Nucleotide-binding</keyword>
<feature type="binding site" evidence="7">
    <location>
        <position position="254"/>
    </location>
    <ligand>
        <name>ATP</name>
        <dbReference type="ChEBI" id="CHEBI:30616"/>
    </ligand>
</feature>
<gene>
    <name evidence="10" type="primary">gluQRS</name>
    <name evidence="7" type="synonym">gluQ</name>
    <name evidence="10" type="ORF">RT723_11825</name>
</gene>
<organism evidence="10 11">
    <name type="scientific">Psychrosphaera aquimarina</name>
    <dbReference type="NCBI Taxonomy" id="2044854"/>
    <lineage>
        <taxon>Bacteria</taxon>
        <taxon>Pseudomonadati</taxon>
        <taxon>Pseudomonadota</taxon>
        <taxon>Gammaproteobacteria</taxon>
        <taxon>Alteromonadales</taxon>
        <taxon>Pseudoalteromonadaceae</taxon>
        <taxon>Psychrosphaera</taxon>
    </lineage>
</organism>
<comment type="function">
    <text evidence="7">Catalyzes the tRNA-independent activation of glutamate in presence of ATP and the subsequent transfer of glutamate onto a tRNA(Asp). Glutamate is transferred on the 2-amino-5-(4,5-dihydroxy-2-cyclopenten-1-yl) moiety of the queuosine in the wobble position of the QUC anticodon.</text>
</comment>
<dbReference type="RefSeq" id="WP_315947298.1">
    <property type="nucleotide sequence ID" value="NZ_JAWCUA010000009.1"/>
</dbReference>
<dbReference type="NCBIfam" id="NF004314">
    <property type="entry name" value="PRK05710.1-3"/>
    <property type="match status" value="1"/>
</dbReference>
<comment type="similarity">
    <text evidence="7">Belongs to the class-I aminoacyl-tRNA synthetase family. GluQ subfamily.</text>
</comment>
<accession>A0ABU3R2N4</accession>
<feature type="binding site" evidence="7">
    <location>
        <position position="126"/>
    </location>
    <ligand>
        <name>Zn(2+)</name>
        <dbReference type="ChEBI" id="CHEBI:29105"/>
    </ligand>
</feature>
<dbReference type="InterPro" id="IPR014729">
    <property type="entry name" value="Rossmann-like_a/b/a_fold"/>
</dbReference>
<dbReference type="Pfam" id="PF00749">
    <property type="entry name" value="tRNA-synt_1c"/>
    <property type="match status" value="1"/>
</dbReference>
<dbReference type="InterPro" id="IPR049940">
    <property type="entry name" value="GluQ/Sye"/>
</dbReference>
<dbReference type="InterPro" id="IPR022380">
    <property type="entry name" value="Glu-Q_tRNA(Asp)_Synthase"/>
</dbReference>
<feature type="short sequence motif" description="'KMSKS' region" evidence="7">
    <location>
        <begin position="251"/>
        <end position="255"/>
    </location>
</feature>
<sequence>MKSSFQLQHQFQQSNTQYRGRFAPSPSGPLHFGSLVAALGSYLQAKSQNGLWFVRIEDIDKPREVPGSVDTILDGLQRFGLFWDQDPNTTSEQQYRQCLVQSSRQERYQHIFDQLKKHNHLYTCHCTRKGIKKLGGIYLGQCRDKNHEFDQHAVRLKQHFEHGQFEDLLQGHIEVDKHLVNEDYIIKRTGGLFAYQLVVVIDDIDQGITEVVRGADIMELTPRQINLFNLIGVTPPSYLHLPLIVSEDGKKLSKQNHAPALNCDDPIPELIKALTCLGLPTENTTWLSSSSVTEIIEWAIKNWDIKHIPTQLDILI</sequence>
<feature type="domain" description="Glutamyl/glutaminyl-tRNA synthetase class Ib catalytic" evidence="9">
    <location>
        <begin position="19"/>
        <end position="283"/>
    </location>
</feature>
<evidence type="ECO:0000256" key="8">
    <source>
        <dbReference type="RuleBase" id="RU363037"/>
    </source>
</evidence>
<evidence type="ECO:0000259" key="9">
    <source>
        <dbReference type="Pfam" id="PF00749"/>
    </source>
</evidence>
<dbReference type="GO" id="GO:0016874">
    <property type="term" value="F:ligase activity"/>
    <property type="evidence" value="ECO:0007669"/>
    <property type="project" value="UniProtKB-KW"/>
</dbReference>